<feature type="transmembrane region" description="Helical" evidence="1">
    <location>
        <begin position="192"/>
        <end position="214"/>
    </location>
</feature>
<keyword evidence="3" id="KW-1185">Reference proteome</keyword>
<accession>A0A812WUX0</accession>
<evidence type="ECO:0000313" key="3">
    <source>
        <dbReference type="Proteomes" id="UP000601435"/>
    </source>
</evidence>
<keyword evidence="1" id="KW-0812">Transmembrane</keyword>
<dbReference type="AlphaFoldDB" id="A0A812WUX0"/>
<reference evidence="2" key="1">
    <citation type="submission" date="2021-02" db="EMBL/GenBank/DDBJ databases">
        <authorList>
            <person name="Dougan E. K."/>
            <person name="Rhodes N."/>
            <person name="Thang M."/>
            <person name="Chan C."/>
        </authorList>
    </citation>
    <scope>NUCLEOTIDE SEQUENCE</scope>
</reference>
<evidence type="ECO:0000313" key="2">
    <source>
        <dbReference type="EMBL" id="CAE7702864.1"/>
    </source>
</evidence>
<dbReference type="OrthoDB" id="414740at2759"/>
<dbReference type="EMBL" id="CAJNJA010035120">
    <property type="protein sequence ID" value="CAE7702864.1"/>
    <property type="molecule type" value="Genomic_DNA"/>
</dbReference>
<organism evidence="2 3">
    <name type="scientific">Symbiodinium necroappetens</name>
    <dbReference type="NCBI Taxonomy" id="1628268"/>
    <lineage>
        <taxon>Eukaryota</taxon>
        <taxon>Sar</taxon>
        <taxon>Alveolata</taxon>
        <taxon>Dinophyceae</taxon>
        <taxon>Suessiales</taxon>
        <taxon>Symbiodiniaceae</taxon>
        <taxon>Symbiodinium</taxon>
    </lineage>
</organism>
<name>A0A812WUX0_9DINO</name>
<sequence>MSETEQSSGHGATDEALVLSASAEGKPQQLPESMRWDLGQTMPDAETLRNLCLDDSEWSGFIASFAADAAELDWSVRVIQALLAQVTTSAVLRRKRRAAAHAFLQWLSVRKQARTSVPATAPAHSLECLLRSGAKLRTRLKEPKGPACSRAEKELAAVTRWSRKFADILADASVPALRDVPSDMADRWALKLTGFLTFAVAFLFMVVIGVPFSFIDIEAGNVGSDKRAIWICRWIEDTLAAGTVRMHDFASVLGLLNFAMAAIDHLRPFLGPLYASACLSLKQSLLCFATLPTCCRMACECVLLSLLVENSRSCSGQTRKPKEKSSAWEAGL</sequence>
<dbReference type="Proteomes" id="UP000601435">
    <property type="component" value="Unassembled WGS sequence"/>
</dbReference>
<proteinExistence type="predicted"/>
<evidence type="ECO:0000256" key="1">
    <source>
        <dbReference type="SAM" id="Phobius"/>
    </source>
</evidence>
<gene>
    <name evidence="2" type="ORF">SNEC2469_LOCUS20247</name>
</gene>
<comment type="caution">
    <text evidence="2">The sequence shown here is derived from an EMBL/GenBank/DDBJ whole genome shotgun (WGS) entry which is preliminary data.</text>
</comment>
<keyword evidence="1" id="KW-0472">Membrane</keyword>
<keyword evidence="1" id="KW-1133">Transmembrane helix</keyword>
<protein>
    <submittedName>
        <fullName evidence="2">Uncharacterized protein</fullName>
    </submittedName>
</protein>